<protein>
    <submittedName>
        <fullName evidence="1">Uncharacterized protein</fullName>
    </submittedName>
</protein>
<organism evidence="1 2">
    <name type="scientific">Chryseobacterium kimseyorum</name>
    <dbReference type="NCBI Taxonomy" id="2984028"/>
    <lineage>
        <taxon>Bacteria</taxon>
        <taxon>Pseudomonadati</taxon>
        <taxon>Bacteroidota</taxon>
        <taxon>Flavobacteriia</taxon>
        <taxon>Flavobacteriales</taxon>
        <taxon>Weeksellaceae</taxon>
        <taxon>Chryseobacterium group</taxon>
        <taxon>Chryseobacterium</taxon>
    </lineage>
</organism>
<dbReference type="EMBL" id="JAPDHW010000001">
    <property type="protein sequence ID" value="MCW3166946.1"/>
    <property type="molecule type" value="Genomic_DNA"/>
</dbReference>
<proteinExistence type="predicted"/>
<comment type="caution">
    <text evidence="1">The sequence shown here is derived from an EMBL/GenBank/DDBJ whole genome shotgun (WGS) entry which is preliminary data.</text>
</comment>
<accession>A0ABT3HT26</accession>
<evidence type="ECO:0000313" key="1">
    <source>
        <dbReference type="EMBL" id="MCW3166946.1"/>
    </source>
</evidence>
<sequence length="265" mass="31138">MVIINKNKMNEIALGTQKVEISKLDAKNLFYEYDDAEKLITISARVVKEFIVDKKIINFENFQQFLTEQNPKLDGDFFIFSEFSLSIYADFEKEVFLEILIYADSVKSIYEKPLLKRYNDLQTFSSTAESTMIFIPYKSIGKYEFGMDEHNFIKKHNITSKAGVGVGGKKIYQNDNYIFRFDNNCFSQLNVLKISSNIIINNIMIEEYISENVDIQKSIIRSRTHIIFPEIGLAIDKEEKDREFFFFSENLLKFWTNINRPITSW</sequence>
<evidence type="ECO:0000313" key="2">
    <source>
        <dbReference type="Proteomes" id="UP001163731"/>
    </source>
</evidence>
<keyword evidence="2" id="KW-1185">Reference proteome</keyword>
<reference evidence="1" key="1">
    <citation type="submission" date="2022-10" db="EMBL/GenBank/DDBJ databases">
        <title>Chryseobacterium babae sp. nov. isolated from the gut of the beetle Oryctes rhinoceros, and Chryseobacterium kimseyorum sp. nov., isolated from a stick insect rearing cage.</title>
        <authorList>
            <person name="Shelomi M."/>
            <person name="Han C.-J."/>
            <person name="Chen W.-M."/>
            <person name="Chen H.-K."/>
            <person name="Liaw S.-J."/>
            <person name="Muhle E."/>
            <person name="Clermont D."/>
        </authorList>
    </citation>
    <scope>NUCLEOTIDE SEQUENCE</scope>
    <source>
        <strain evidence="1">09-1422</strain>
    </source>
</reference>
<dbReference type="Proteomes" id="UP001163731">
    <property type="component" value="Unassembled WGS sequence"/>
</dbReference>
<dbReference type="RefSeq" id="WP_264748243.1">
    <property type="nucleotide sequence ID" value="NZ_JAPDHW010000001.1"/>
</dbReference>
<name>A0ABT3HT26_9FLAO</name>
<gene>
    <name evidence="1" type="ORF">OMO38_00260</name>
</gene>